<evidence type="ECO:0000259" key="1">
    <source>
        <dbReference type="PROSITE" id="PS51015"/>
    </source>
</evidence>
<proteinExistence type="predicted"/>
<accession>A0A4Z0Q131</accession>
<dbReference type="InterPro" id="IPR003105">
    <property type="entry name" value="SRA_YDG"/>
</dbReference>
<keyword evidence="3" id="KW-1185">Reference proteome</keyword>
<dbReference type="PROSITE" id="PS51015">
    <property type="entry name" value="YDG"/>
    <property type="match status" value="1"/>
</dbReference>
<dbReference type="Proteomes" id="UP000298471">
    <property type="component" value="Unassembled WGS sequence"/>
</dbReference>
<dbReference type="InterPro" id="IPR015947">
    <property type="entry name" value="PUA-like_sf"/>
</dbReference>
<dbReference type="Pfam" id="PF02182">
    <property type="entry name" value="SAD_SRA"/>
    <property type="match status" value="1"/>
</dbReference>
<dbReference type="Gene3D" id="2.30.280.10">
    <property type="entry name" value="SRA-YDG"/>
    <property type="match status" value="1"/>
</dbReference>
<organism evidence="2 3">
    <name type="scientific">Hymenobacter metallicola</name>
    <dbReference type="NCBI Taxonomy" id="2563114"/>
    <lineage>
        <taxon>Bacteria</taxon>
        <taxon>Pseudomonadati</taxon>
        <taxon>Bacteroidota</taxon>
        <taxon>Cytophagia</taxon>
        <taxon>Cytophagales</taxon>
        <taxon>Hymenobacteraceae</taxon>
        <taxon>Hymenobacter</taxon>
    </lineage>
</organism>
<dbReference type="GO" id="GO:0016567">
    <property type="term" value="P:protein ubiquitination"/>
    <property type="evidence" value="ECO:0007669"/>
    <property type="project" value="TreeGrafter"/>
</dbReference>
<dbReference type="SMART" id="SM00466">
    <property type="entry name" value="SRA"/>
    <property type="match status" value="1"/>
</dbReference>
<dbReference type="PANTHER" id="PTHR14140">
    <property type="entry name" value="E3 UBIQUITIN-PROTEIN LIGASE UHRF-RELATED"/>
    <property type="match status" value="1"/>
</dbReference>
<dbReference type="InterPro" id="IPR036987">
    <property type="entry name" value="SRA-YDG_sf"/>
</dbReference>
<comment type="caution">
    <text evidence="2">The sequence shown here is derived from an EMBL/GenBank/DDBJ whole genome shotgun (WGS) entry which is preliminary data.</text>
</comment>
<dbReference type="EMBL" id="SRMB01000005">
    <property type="protein sequence ID" value="TGE22873.1"/>
    <property type="molecule type" value="Genomic_DNA"/>
</dbReference>
<dbReference type="AlphaFoldDB" id="A0A4Z0Q131"/>
<evidence type="ECO:0000313" key="3">
    <source>
        <dbReference type="Proteomes" id="UP000298471"/>
    </source>
</evidence>
<dbReference type="SUPFAM" id="SSF88697">
    <property type="entry name" value="PUA domain-like"/>
    <property type="match status" value="1"/>
</dbReference>
<gene>
    <name evidence="2" type="ORF">E5K02_21155</name>
</gene>
<dbReference type="PANTHER" id="PTHR14140:SF27">
    <property type="entry name" value="OS04G0289800 PROTEIN"/>
    <property type="match status" value="1"/>
</dbReference>
<dbReference type="InterPro" id="IPR045134">
    <property type="entry name" value="UHRF1/2-like"/>
</dbReference>
<dbReference type="OrthoDB" id="67788at2"/>
<protein>
    <recommendedName>
        <fullName evidence="1">YDG domain-containing protein</fullName>
    </recommendedName>
</protein>
<dbReference type="GO" id="GO:0044027">
    <property type="term" value="P:negative regulation of gene expression via chromosomal CpG island methylation"/>
    <property type="evidence" value="ECO:0007669"/>
    <property type="project" value="TreeGrafter"/>
</dbReference>
<reference evidence="2 3" key="1">
    <citation type="submission" date="2019-04" db="EMBL/GenBank/DDBJ databases">
        <authorList>
            <person name="Feng G."/>
            <person name="Zhang J."/>
            <person name="Zhu H."/>
        </authorList>
    </citation>
    <scope>NUCLEOTIDE SEQUENCE [LARGE SCALE GENOMIC DNA]</scope>
    <source>
        <strain evidence="2 3">9PBR-1</strain>
    </source>
</reference>
<sequence>MRVFGHIGTYRPGDTFASRLALSAAGVHRPLRAGVSGTPAEGVDSIVLAGQYEDDVFGEDQILYAGQGGRDAKTGRQVADQELTSRNRAFLQSLETQLPVRVLQKVDTEDGLSAYRYEGLYQVRDAQYVRGRSGFCIWLFTLRPLLADV</sequence>
<evidence type="ECO:0000313" key="2">
    <source>
        <dbReference type="EMBL" id="TGE22873.1"/>
    </source>
</evidence>
<dbReference type="GO" id="GO:0061630">
    <property type="term" value="F:ubiquitin protein ligase activity"/>
    <property type="evidence" value="ECO:0007669"/>
    <property type="project" value="TreeGrafter"/>
</dbReference>
<name>A0A4Z0Q131_9BACT</name>
<feature type="domain" description="YDG" evidence="1">
    <location>
        <begin position="5"/>
        <end position="144"/>
    </location>
</feature>
<dbReference type="RefSeq" id="WP_135397707.1">
    <property type="nucleotide sequence ID" value="NZ_SRMB01000005.1"/>
</dbReference>